<dbReference type="Pfam" id="PF00270">
    <property type="entry name" value="DEAD"/>
    <property type="match status" value="1"/>
</dbReference>
<dbReference type="GO" id="GO:0003676">
    <property type="term" value="F:nucleic acid binding"/>
    <property type="evidence" value="ECO:0007669"/>
    <property type="project" value="InterPro"/>
</dbReference>
<dbReference type="PROSITE" id="PS00039">
    <property type="entry name" value="DEAD_ATP_HELICASE"/>
    <property type="match status" value="1"/>
</dbReference>
<gene>
    <name evidence="3" type="ORF">PACLA_8A041855</name>
</gene>
<accession>A0A6S7KZK9</accession>
<feature type="non-terminal residue" evidence="3">
    <location>
        <position position="1"/>
    </location>
</feature>
<dbReference type="InterPro" id="IPR000629">
    <property type="entry name" value="RNA-helicase_DEAD-box_CS"/>
</dbReference>
<dbReference type="Gene3D" id="3.40.50.300">
    <property type="entry name" value="P-loop containing nucleotide triphosphate hydrolases"/>
    <property type="match status" value="1"/>
</dbReference>
<dbReference type="GO" id="GO:0016787">
    <property type="term" value="F:hydrolase activity"/>
    <property type="evidence" value="ECO:0007669"/>
    <property type="project" value="UniProtKB-KW"/>
</dbReference>
<proteinExistence type="predicted"/>
<evidence type="ECO:0000313" key="3">
    <source>
        <dbReference type="EMBL" id="CAB4046101.1"/>
    </source>
</evidence>
<organism evidence="3 4">
    <name type="scientific">Paramuricea clavata</name>
    <name type="common">Red gorgonian</name>
    <name type="synonym">Violescent sea-whip</name>
    <dbReference type="NCBI Taxonomy" id="317549"/>
    <lineage>
        <taxon>Eukaryota</taxon>
        <taxon>Metazoa</taxon>
        <taxon>Cnidaria</taxon>
        <taxon>Anthozoa</taxon>
        <taxon>Octocorallia</taxon>
        <taxon>Malacalcyonacea</taxon>
        <taxon>Plexauridae</taxon>
        <taxon>Paramuricea</taxon>
    </lineage>
</organism>
<keyword evidence="2 3" id="KW-0347">Helicase</keyword>
<dbReference type="SUPFAM" id="SSF52540">
    <property type="entry name" value="P-loop containing nucleoside triphosphate hydrolases"/>
    <property type="match status" value="1"/>
</dbReference>
<keyword evidence="4" id="KW-1185">Reference proteome</keyword>
<dbReference type="OrthoDB" id="196131at2759"/>
<dbReference type="AlphaFoldDB" id="A0A6S7KZK9"/>
<feature type="non-terminal residue" evidence="3">
    <location>
        <position position="103"/>
    </location>
</feature>
<keyword evidence="2 3" id="KW-0547">Nucleotide-binding</keyword>
<protein>
    <submittedName>
        <fullName evidence="3">Probable ATP-dependent RNA helicase DDX4</fullName>
    </submittedName>
</protein>
<reference evidence="3" key="1">
    <citation type="submission" date="2020-04" db="EMBL/GenBank/DDBJ databases">
        <authorList>
            <person name="Alioto T."/>
            <person name="Alioto T."/>
            <person name="Gomez Garrido J."/>
        </authorList>
    </citation>
    <scope>NUCLEOTIDE SEQUENCE</scope>
    <source>
        <strain evidence="3">A484AB</strain>
    </source>
</reference>
<evidence type="ECO:0000313" key="4">
    <source>
        <dbReference type="Proteomes" id="UP001152795"/>
    </source>
</evidence>
<comment type="caution">
    <text evidence="3">The sequence shown here is derived from an EMBL/GenBank/DDBJ whole genome shotgun (WGS) entry which is preliminary data.</text>
</comment>
<dbReference type="Proteomes" id="UP001152795">
    <property type="component" value="Unassembled WGS sequence"/>
</dbReference>
<dbReference type="InterPro" id="IPR011545">
    <property type="entry name" value="DEAD/DEAH_box_helicase_dom"/>
</dbReference>
<dbReference type="PROSITE" id="PS51192">
    <property type="entry name" value="HELICASE_ATP_BIND_1"/>
    <property type="match status" value="1"/>
</dbReference>
<dbReference type="GO" id="GO:0005524">
    <property type="term" value="F:ATP binding"/>
    <property type="evidence" value="ECO:0007669"/>
    <property type="project" value="InterPro"/>
</dbReference>
<dbReference type="InterPro" id="IPR027417">
    <property type="entry name" value="P-loop_NTPase"/>
</dbReference>
<keyword evidence="1" id="KW-0378">Hydrolase</keyword>
<dbReference type="EMBL" id="CACRXK020045771">
    <property type="protein sequence ID" value="CAB4046101.1"/>
    <property type="molecule type" value="Genomic_DNA"/>
</dbReference>
<name>A0A6S7KZK9_PARCT</name>
<dbReference type="InterPro" id="IPR014001">
    <property type="entry name" value="Helicase_ATP-bd"/>
</dbReference>
<evidence type="ECO:0000256" key="2">
    <source>
        <dbReference type="ARBA" id="ARBA00022806"/>
    </source>
</evidence>
<dbReference type="GO" id="GO:0004386">
    <property type="term" value="F:helicase activity"/>
    <property type="evidence" value="ECO:0007669"/>
    <property type="project" value="UniProtKB-KW"/>
</dbReference>
<evidence type="ECO:0000256" key="1">
    <source>
        <dbReference type="ARBA" id="ARBA00022801"/>
    </source>
</evidence>
<keyword evidence="2 3" id="KW-0067">ATP-binding</keyword>
<dbReference type="PANTHER" id="PTHR47958">
    <property type="entry name" value="ATP-DEPENDENT RNA HELICASE DBP3"/>
    <property type="match status" value="1"/>
</dbReference>
<sequence>VSFSNVRYLILDEADRMLDMGFENDMRKIVTQFGMPEKTQRQTLMFSATFPDQIQKLAREFLNDYLFLAVGSVGGSNLDIKQEVMDVEGNQKRSVLMEILGQS</sequence>